<evidence type="ECO:0000313" key="3">
    <source>
        <dbReference type="Proteomes" id="UP000280819"/>
    </source>
</evidence>
<dbReference type="RefSeq" id="WP_124844381.1">
    <property type="nucleotide sequence ID" value="NZ_RQZG01000006.1"/>
</dbReference>
<comment type="caution">
    <text evidence="2">The sequence shown here is derived from an EMBL/GenBank/DDBJ whole genome shotgun (WGS) entry which is preliminary data.</text>
</comment>
<dbReference type="EMBL" id="RQZG01000006">
    <property type="protein sequence ID" value="RRD05509.1"/>
    <property type="molecule type" value="Genomic_DNA"/>
</dbReference>
<proteinExistence type="predicted"/>
<feature type="region of interest" description="Disordered" evidence="1">
    <location>
        <begin position="54"/>
        <end position="111"/>
    </location>
</feature>
<evidence type="ECO:0000313" key="2">
    <source>
        <dbReference type="EMBL" id="RRD05509.1"/>
    </source>
</evidence>
<gene>
    <name evidence="2" type="ORF">EII34_07200</name>
</gene>
<dbReference type="OrthoDB" id="3736850at2"/>
<organism evidence="2 3">
    <name type="scientific">Arachnia propionica</name>
    <dbReference type="NCBI Taxonomy" id="1750"/>
    <lineage>
        <taxon>Bacteria</taxon>
        <taxon>Bacillati</taxon>
        <taxon>Actinomycetota</taxon>
        <taxon>Actinomycetes</taxon>
        <taxon>Propionibacteriales</taxon>
        <taxon>Propionibacteriaceae</taxon>
        <taxon>Arachnia</taxon>
    </lineage>
</organism>
<name>A0A3P1T831_9ACTN</name>
<evidence type="ECO:0000256" key="1">
    <source>
        <dbReference type="SAM" id="MobiDB-lite"/>
    </source>
</evidence>
<reference evidence="2 3" key="1">
    <citation type="submission" date="2018-11" db="EMBL/GenBank/DDBJ databases">
        <title>Genomes From Bacteria Associated with the Canine Oral Cavity: a Test Case for Automated Genome-Based Taxonomic Assignment.</title>
        <authorList>
            <person name="Coil D.A."/>
            <person name="Jospin G."/>
            <person name="Darling A.E."/>
            <person name="Wallis C."/>
            <person name="Davis I.J."/>
            <person name="Harris S."/>
            <person name="Eisen J.A."/>
            <person name="Holcombe L.J."/>
            <person name="O'Flynn C."/>
        </authorList>
    </citation>
    <scope>NUCLEOTIDE SEQUENCE [LARGE SCALE GENOMIC DNA]</scope>
    <source>
        <strain evidence="2 3">OH887_COT-365</strain>
    </source>
</reference>
<sequence>MLSVFIWFPRFLLPRWYPRAVKAGVPRHDPLLMGAFKALPRTEQLELLHHTTTSAATPAVATTAAPTSATPPSAERFPTPAPAARSGGAPHTGVGVGITSGLAPQDPAKRR</sequence>
<protein>
    <submittedName>
        <fullName evidence="2">Uncharacterized protein</fullName>
    </submittedName>
</protein>
<accession>A0A3P1T831</accession>
<dbReference type="AlphaFoldDB" id="A0A3P1T831"/>
<dbReference type="Proteomes" id="UP000280819">
    <property type="component" value="Unassembled WGS sequence"/>
</dbReference>
<feature type="compositionally biased region" description="Low complexity" evidence="1">
    <location>
        <begin position="54"/>
        <end position="74"/>
    </location>
</feature>